<dbReference type="EMBL" id="JAAAPU010000051">
    <property type="protein sequence ID" value="KAF4204878.1"/>
    <property type="molecule type" value="Genomic_DNA"/>
</dbReference>
<reference evidence="2" key="2">
    <citation type="submission" date="2020-04" db="EMBL/GenBank/DDBJ databases">
        <authorList>
            <person name="Santos R.A.C."/>
            <person name="Steenwyk J.L."/>
            <person name="Rivero-Menendez O."/>
            <person name="Mead M.E."/>
            <person name="Silva L.P."/>
            <person name="Bastos R.W."/>
            <person name="Alastruey-Izquierdo A."/>
            <person name="Goldman G.H."/>
            <person name="Rokas A."/>
        </authorList>
    </citation>
    <scope>NUCLEOTIDE SEQUENCE</scope>
    <source>
        <strain evidence="2">CNM-CM8927</strain>
    </source>
</reference>
<feature type="domain" description="Acyclic terpene utilisation N-terminal" evidence="1">
    <location>
        <begin position="42"/>
        <end position="100"/>
    </location>
</feature>
<dbReference type="AlphaFoldDB" id="A0AAN5YNF8"/>
<proteinExistence type="predicted"/>
<sequence>MLINCLTLGVDQWGLQRLLFRDATMQLNCLSTSVAGNVDVILSDSIDLIVERDTIVVTNAGALNTTDLAAEIRATCLARGYHETKIAMALSGDILDLIKDPKILRSATAWFIWIIPTGNSKTGPREPTPPWYILARDM</sequence>
<dbReference type="Pfam" id="PF07287">
    <property type="entry name" value="AtuA"/>
    <property type="match status" value="1"/>
</dbReference>
<accession>A0AAN5YNF8</accession>
<organism evidence="2 3">
    <name type="scientific">Aspergillus lentulus</name>
    <dbReference type="NCBI Taxonomy" id="293939"/>
    <lineage>
        <taxon>Eukaryota</taxon>
        <taxon>Fungi</taxon>
        <taxon>Dikarya</taxon>
        <taxon>Ascomycota</taxon>
        <taxon>Pezizomycotina</taxon>
        <taxon>Eurotiomycetes</taxon>
        <taxon>Eurotiomycetidae</taxon>
        <taxon>Eurotiales</taxon>
        <taxon>Aspergillaceae</taxon>
        <taxon>Aspergillus</taxon>
        <taxon>Aspergillus subgen. Fumigati</taxon>
    </lineage>
</organism>
<dbReference type="InterPro" id="IPR010839">
    <property type="entry name" value="AtuA_N"/>
</dbReference>
<name>A0AAN5YNF8_ASPLE</name>
<protein>
    <recommendedName>
        <fullName evidence="1">Acyclic terpene utilisation N-terminal domain-containing protein</fullName>
    </recommendedName>
</protein>
<evidence type="ECO:0000313" key="2">
    <source>
        <dbReference type="EMBL" id="KAF4204878.1"/>
    </source>
</evidence>
<comment type="caution">
    <text evidence="2">The sequence shown here is derived from an EMBL/GenBank/DDBJ whole genome shotgun (WGS) entry which is preliminary data.</text>
</comment>
<evidence type="ECO:0000259" key="1">
    <source>
        <dbReference type="Pfam" id="PF07287"/>
    </source>
</evidence>
<reference evidence="2" key="1">
    <citation type="journal article" date="2020" name="bioRxiv">
        <title>Genomic and phenotypic heterogeneity of clinical isolates of the human pathogens Aspergillus fumigatus, Aspergillus lentulus and Aspergillus fumigatiaffinis.</title>
        <authorList>
            <person name="dos Santos R.A.C."/>
            <person name="Steenwyk J.L."/>
            <person name="Rivero-Menendez O."/>
            <person name="Mead M.E."/>
            <person name="Silva L.P."/>
            <person name="Bastos R.W."/>
            <person name="Alastruey-Izquierdo A."/>
            <person name="Goldman G.H."/>
            <person name="Rokas A."/>
        </authorList>
    </citation>
    <scope>NUCLEOTIDE SEQUENCE</scope>
    <source>
        <strain evidence="2">CNM-CM8927</strain>
    </source>
</reference>
<evidence type="ECO:0000313" key="3">
    <source>
        <dbReference type="Proteomes" id="UP000649114"/>
    </source>
</evidence>
<dbReference type="Proteomes" id="UP000649114">
    <property type="component" value="Unassembled WGS sequence"/>
</dbReference>
<gene>
    <name evidence="2" type="ORF">CNMCM8927_006911</name>
</gene>